<comment type="caution">
    <text evidence="9">The sequence shown here is derived from an EMBL/GenBank/DDBJ whole genome shotgun (WGS) entry which is preliminary data.</text>
</comment>
<protein>
    <recommendedName>
        <fullName evidence="2">histone acetyltransferase</fullName>
        <ecNumber evidence="2">2.3.1.48</ecNumber>
    </recommendedName>
</protein>
<keyword evidence="4" id="KW-0156">Chromatin regulator</keyword>
<dbReference type="GO" id="GO:0031490">
    <property type="term" value="F:chromatin DNA binding"/>
    <property type="evidence" value="ECO:0007669"/>
    <property type="project" value="TreeGrafter"/>
</dbReference>
<comment type="catalytic activity">
    <reaction evidence="8">
        <text>L-lysyl-[protein] + acetyl-CoA = N(6)-acetyl-L-lysyl-[protein] + CoA + H(+)</text>
        <dbReference type="Rhea" id="RHEA:45948"/>
        <dbReference type="Rhea" id="RHEA-COMP:9752"/>
        <dbReference type="Rhea" id="RHEA-COMP:10731"/>
        <dbReference type="ChEBI" id="CHEBI:15378"/>
        <dbReference type="ChEBI" id="CHEBI:29969"/>
        <dbReference type="ChEBI" id="CHEBI:57287"/>
        <dbReference type="ChEBI" id="CHEBI:57288"/>
        <dbReference type="ChEBI" id="CHEBI:61930"/>
        <dbReference type="EC" id="2.3.1.48"/>
    </reaction>
</comment>
<keyword evidence="3" id="KW-0808">Transferase</keyword>
<evidence type="ECO:0000256" key="4">
    <source>
        <dbReference type="ARBA" id="ARBA00022853"/>
    </source>
</evidence>
<dbReference type="EMBL" id="PDUG01000003">
    <property type="protein sequence ID" value="PIC39287.1"/>
    <property type="molecule type" value="Genomic_DNA"/>
</dbReference>
<proteinExistence type="predicted"/>
<dbReference type="AlphaFoldDB" id="A0A2G5UIA7"/>
<gene>
    <name evidence="9" type="primary">Cnig_chr_III.g11023</name>
    <name evidence="9" type="ORF">B9Z55_011023</name>
</gene>
<accession>A0A2G5UIA7</accession>
<dbReference type="EC" id="2.3.1.48" evidence="2"/>
<reference evidence="10" key="1">
    <citation type="submission" date="2017-10" db="EMBL/GenBank/DDBJ databases">
        <title>Rapid genome shrinkage in a self-fertile nematode reveals novel sperm competition proteins.</title>
        <authorList>
            <person name="Yin D."/>
            <person name="Schwarz E.M."/>
            <person name="Thomas C.G."/>
            <person name="Felde R.L."/>
            <person name="Korf I.F."/>
            <person name="Cutter A.D."/>
            <person name="Schartner C.M."/>
            <person name="Ralston E.J."/>
            <person name="Meyer B.J."/>
            <person name="Haag E.S."/>
        </authorList>
    </citation>
    <scope>NUCLEOTIDE SEQUENCE [LARGE SCALE GENOMIC DNA]</scope>
    <source>
        <strain evidence="10">JU1422</strain>
    </source>
</reference>
<name>A0A2G5UIA7_9PELO</name>
<dbReference type="GO" id="GO:0005634">
    <property type="term" value="C:nucleus"/>
    <property type="evidence" value="ECO:0007669"/>
    <property type="project" value="UniProtKB-SubCell"/>
</dbReference>
<evidence type="ECO:0000313" key="9">
    <source>
        <dbReference type="EMBL" id="PIC39287.1"/>
    </source>
</evidence>
<evidence type="ECO:0000256" key="2">
    <source>
        <dbReference type="ARBA" id="ARBA00013184"/>
    </source>
</evidence>
<dbReference type="InterPro" id="IPR013178">
    <property type="entry name" value="Histone_AcTrfase_Rtt109/CBP"/>
</dbReference>
<dbReference type="GO" id="GO:0000123">
    <property type="term" value="C:histone acetyltransferase complex"/>
    <property type="evidence" value="ECO:0007669"/>
    <property type="project" value="TreeGrafter"/>
</dbReference>
<dbReference type="GO" id="GO:0005667">
    <property type="term" value="C:transcription regulator complex"/>
    <property type="evidence" value="ECO:0007669"/>
    <property type="project" value="TreeGrafter"/>
</dbReference>
<dbReference type="Proteomes" id="UP000230233">
    <property type="component" value="Chromosome III"/>
</dbReference>
<dbReference type="PANTHER" id="PTHR13808:SF1">
    <property type="entry name" value="HISTONE ACETYLTRANSFERASE"/>
    <property type="match status" value="1"/>
</dbReference>
<dbReference type="GO" id="GO:0004402">
    <property type="term" value="F:histone acetyltransferase activity"/>
    <property type="evidence" value="ECO:0007669"/>
    <property type="project" value="InterPro"/>
</dbReference>
<organism evidence="9 10">
    <name type="scientific">Caenorhabditis nigoni</name>
    <dbReference type="NCBI Taxonomy" id="1611254"/>
    <lineage>
        <taxon>Eukaryota</taxon>
        <taxon>Metazoa</taxon>
        <taxon>Ecdysozoa</taxon>
        <taxon>Nematoda</taxon>
        <taxon>Chromadorea</taxon>
        <taxon>Rhabditida</taxon>
        <taxon>Rhabditina</taxon>
        <taxon>Rhabditomorpha</taxon>
        <taxon>Rhabditoidea</taxon>
        <taxon>Rhabditidae</taxon>
        <taxon>Peloderinae</taxon>
        <taxon>Caenorhabditis</taxon>
    </lineage>
</organism>
<evidence type="ECO:0000256" key="5">
    <source>
        <dbReference type="ARBA" id="ARBA00023015"/>
    </source>
</evidence>
<evidence type="ECO:0000256" key="6">
    <source>
        <dbReference type="ARBA" id="ARBA00023163"/>
    </source>
</evidence>
<comment type="subcellular location">
    <subcellularLocation>
        <location evidence="1">Nucleus</location>
    </subcellularLocation>
</comment>
<keyword evidence="5" id="KW-0805">Transcription regulation</keyword>
<sequence>MGLKRVLRVWRDPKNYVKTEDLVPPSWKQKFIAKYGKVIEFASRAIQVFQQQDDVDQIFSRFASEYRNPIGDGTSWMVIDCLDGVKLFQPASLRTQIYRTLISSYFDLARSMGLLDQKLCKILWSPLMSGYDVVGKPQKLGRTAGNSTIREEPDSHRLV</sequence>
<evidence type="ECO:0000256" key="1">
    <source>
        <dbReference type="ARBA" id="ARBA00004123"/>
    </source>
</evidence>
<dbReference type="PANTHER" id="PTHR13808">
    <property type="entry name" value="CBP/P300-RELATED"/>
    <property type="match status" value="1"/>
</dbReference>
<evidence type="ECO:0000256" key="3">
    <source>
        <dbReference type="ARBA" id="ARBA00022679"/>
    </source>
</evidence>
<keyword evidence="10" id="KW-1185">Reference proteome</keyword>
<dbReference type="GO" id="GO:0045944">
    <property type="term" value="P:positive regulation of transcription by RNA polymerase II"/>
    <property type="evidence" value="ECO:0007669"/>
    <property type="project" value="TreeGrafter"/>
</dbReference>
<evidence type="ECO:0000256" key="7">
    <source>
        <dbReference type="ARBA" id="ARBA00023242"/>
    </source>
</evidence>
<keyword evidence="6" id="KW-0804">Transcription</keyword>
<dbReference type="OrthoDB" id="899at2759"/>
<evidence type="ECO:0000256" key="8">
    <source>
        <dbReference type="ARBA" id="ARBA00048017"/>
    </source>
</evidence>
<dbReference type="GO" id="GO:0003713">
    <property type="term" value="F:transcription coactivator activity"/>
    <property type="evidence" value="ECO:0007669"/>
    <property type="project" value="TreeGrafter"/>
</dbReference>
<evidence type="ECO:0000313" key="10">
    <source>
        <dbReference type="Proteomes" id="UP000230233"/>
    </source>
</evidence>
<keyword evidence="7" id="KW-0539">Nucleus</keyword>